<evidence type="ECO:0000313" key="12">
    <source>
        <dbReference type="Proteomes" id="UP000190625"/>
    </source>
</evidence>
<dbReference type="InterPro" id="IPR026579">
    <property type="entry name" value="FtsQ"/>
</dbReference>
<reference evidence="12" key="1">
    <citation type="submission" date="2017-02" db="EMBL/GenBank/DDBJ databases">
        <authorList>
            <person name="Varghese N."/>
            <person name="Submissions S."/>
        </authorList>
    </citation>
    <scope>NUCLEOTIDE SEQUENCE [LARGE SCALE GENOMIC DNA]</scope>
    <source>
        <strain evidence="12">ATCC BAA-73</strain>
    </source>
</reference>
<dbReference type="Pfam" id="PF03799">
    <property type="entry name" value="FtsQ_DivIB_C"/>
    <property type="match status" value="1"/>
</dbReference>
<feature type="transmembrane region" description="Helical" evidence="9">
    <location>
        <begin position="7"/>
        <end position="28"/>
    </location>
</feature>
<dbReference type="InterPro" id="IPR013685">
    <property type="entry name" value="POTRA_FtsQ_type"/>
</dbReference>
<evidence type="ECO:0000256" key="3">
    <source>
        <dbReference type="ARBA" id="ARBA00022519"/>
    </source>
</evidence>
<sequence>MQRREYFLISLSLVFIISMLTFINSNFFDLAEIKVSGNKILNNKQVIKFTRLNKGQNIFQLDFDKISSRLMVKPQIEGVILKRHFPSMVRIVVDEREPLVAVLENDSYLLISKKGWIISKVQNSSDLNCPILEGVTIKKNNNKVKVDKKLKMVFQYLSKIDGEFIKLANKIKIKENGNLSLSSNSSIVKFGQPVRVEYKIKLFNQIYDDLNKKGKSFDYINLKYYNNPVIKLK</sequence>
<comment type="subcellular location">
    <subcellularLocation>
        <location evidence="1">Membrane</location>
    </subcellularLocation>
</comment>
<evidence type="ECO:0000256" key="4">
    <source>
        <dbReference type="ARBA" id="ARBA00022618"/>
    </source>
</evidence>
<evidence type="ECO:0000256" key="6">
    <source>
        <dbReference type="ARBA" id="ARBA00022989"/>
    </source>
</evidence>
<keyword evidence="2" id="KW-1003">Cell membrane</keyword>
<evidence type="ECO:0000313" key="11">
    <source>
        <dbReference type="EMBL" id="SJZ35665.1"/>
    </source>
</evidence>
<evidence type="ECO:0000259" key="10">
    <source>
        <dbReference type="PROSITE" id="PS51779"/>
    </source>
</evidence>
<dbReference type="EMBL" id="FUWM01000005">
    <property type="protein sequence ID" value="SJZ35665.1"/>
    <property type="molecule type" value="Genomic_DNA"/>
</dbReference>
<dbReference type="PROSITE" id="PS51779">
    <property type="entry name" value="POTRA"/>
    <property type="match status" value="1"/>
</dbReference>
<keyword evidence="3" id="KW-0997">Cell inner membrane</keyword>
<dbReference type="GO" id="GO:0090529">
    <property type="term" value="P:cell septum assembly"/>
    <property type="evidence" value="ECO:0007669"/>
    <property type="project" value="InterPro"/>
</dbReference>
<keyword evidence="7 9" id="KW-0472">Membrane</keyword>
<keyword evidence="4 11" id="KW-0132">Cell division</keyword>
<evidence type="ECO:0000256" key="1">
    <source>
        <dbReference type="ARBA" id="ARBA00004370"/>
    </source>
</evidence>
<dbReference type="STRING" id="142842.SAMN02745118_00523"/>
<keyword evidence="5 9" id="KW-0812">Transmembrane</keyword>
<protein>
    <submittedName>
        <fullName evidence="11">Cell division protein FtsQ</fullName>
    </submittedName>
</protein>
<evidence type="ECO:0000256" key="9">
    <source>
        <dbReference type="SAM" id="Phobius"/>
    </source>
</evidence>
<name>A0A1T4K052_9FIRM</name>
<dbReference type="Gene3D" id="3.10.20.310">
    <property type="entry name" value="membrane protein fhac"/>
    <property type="match status" value="1"/>
</dbReference>
<dbReference type="PANTHER" id="PTHR35851">
    <property type="entry name" value="CELL DIVISION PROTEIN FTSQ"/>
    <property type="match status" value="1"/>
</dbReference>
<dbReference type="AlphaFoldDB" id="A0A1T4K052"/>
<evidence type="ECO:0000256" key="7">
    <source>
        <dbReference type="ARBA" id="ARBA00023136"/>
    </source>
</evidence>
<dbReference type="OrthoDB" id="1953902at2"/>
<keyword evidence="6 9" id="KW-1133">Transmembrane helix</keyword>
<keyword evidence="12" id="KW-1185">Reference proteome</keyword>
<evidence type="ECO:0000256" key="2">
    <source>
        <dbReference type="ARBA" id="ARBA00022475"/>
    </source>
</evidence>
<evidence type="ECO:0000256" key="5">
    <source>
        <dbReference type="ARBA" id="ARBA00022692"/>
    </source>
</evidence>
<accession>A0A1T4K052</accession>
<evidence type="ECO:0000256" key="8">
    <source>
        <dbReference type="ARBA" id="ARBA00023306"/>
    </source>
</evidence>
<dbReference type="Proteomes" id="UP000190625">
    <property type="component" value="Unassembled WGS sequence"/>
</dbReference>
<dbReference type="GO" id="GO:0016020">
    <property type="term" value="C:membrane"/>
    <property type="evidence" value="ECO:0007669"/>
    <property type="project" value="UniProtKB-SubCell"/>
</dbReference>
<dbReference type="InterPro" id="IPR005548">
    <property type="entry name" value="Cell_div_FtsQ/DivIB_C"/>
</dbReference>
<dbReference type="RefSeq" id="WP_078809034.1">
    <property type="nucleotide sequence ID" value="NZ_FUWM01000005.1"/>
</dbReference>
<gene>
    <name evidence="11" type="ORF">SAMN02745118_00523</name>
</gene>
<organism evidence="11 12">
    <name type="scientific">Selenihalanaerobacter shriftii</name>
    <dbReference type="NCBI Taxonomy" id="142842"/>
    <lineage>
        <taxon>Bacteria</taxon>
        <taxon>Bacillati</taxon>
        <taxon>Bacillota</taxon>
        <taxon>Clostridia</taxon>
        <taxon>Halanaerobiales</taxon>
        <taxon>Halobacteroidaceae</taxon>
        <taxon>Selenihalanaerobacter</taxon>
    </lineage>
</organism>
<dbReference type="Pfam" id="PF08478">
    <property type="entry name" value="POTRA_1"/>
    <property type="match status" value="1"/>
</dbReference>
<keyword evidence="8" id="KW-0131">Cell cycle</keyword>
<dbReference type="PANTHER" id="PTHR35851:SF1">
    <property type="entry name" value="CELL DIVISION PROTEIN FTSQ"/>
    <property type="match status" value="1"/>
</dbReference>
<feature type="domain" description="POTRA" evidence="10">
    <location>
        <begin position="28"/>
        <end position="96"/>
    </location>
</feature>
<dbReference type="InterPro" id="IPR034746">
    <property type="entry name" value="POTRA"/>
</dbReference>
<proteinExistence type="predicted"/>